<dbReference type="InterPro" id="IPR036390">
    <property type="entry name" value="WH_DNA-bd_sf"/>
</dbReference>
<dbReference type="EMBL" id="RDQH01000340">
    <property type="protein sequence ID" value="RXH77963.1"/>
    <property type="molecule type" value="Genomic_DNA"/>
</dbReference>
<evidence type="ECO:0000313" key="6">
    <source>
        <dbReference type="Proteomes" id="UP000290289"/>
    </source>
</evidence>
<accession>A0A498IA17</accession>
<dbReference type="SUPFAM" id="SSF53335">
    <property type="entry name" value="S-adenosyl-L-methionine-dependent methyltransferases"/>
    <property type="match status" value="1"/>
</dbReference>
<dbReference type="Gene3D" id="3.40.50.150">
    <property type="entry name" value="Vaccinia Virus protein VP39"/>
    <property type="match status" value="1"/>
</dbReference>
<organism evidence="5 6">
    <name type="scientific">Malus domestica</name>
    <name type="common">Apple</name>
    <name type="synonym">Pyrus malus</name>
    <dbReference type="NCBI Taxonomy" id="3750"/>
    <lineage>
        <taxon>Eukaryota</taxon>
        <taxon>Viridiplantae</taxon>
        <taxon>Streptophyta</taxon>
        <taxon>Embryophyta</taxon>
        <taxon>Tracheophyta</taxon>
        <taxon>Spermatophyta</taxon>
        <taxon>Magnoliopsida</taxon>
        <taxon>eudicotyledons</taxon>
        <taxon>Gunneridae</taxon>
        <taxon>Pentapetalae</taxon>
        <taxon>rosids</taxon>
        <taxon>fabids</taxon>
        <taxon>Rosales</taxon>
        <taxon>Rosaceae</taxon>
        <taxon>Amygdaloideae</taxon>
        <taxon>Maleae</taxon>
        <taxon>Malus</taxon>
    </lineage>
</organism>
<keyword evidence="1" id="KW-0489">Methyltransferase</keyword>
<evidence type="ECO:0000256" key="3">
    <source>
        <dbReference type="ARBA" id="ARBA00022691"/>
    </source>
</evidence>
<comment type="caution">
    <text evidence="5">The sequence shown here is derived from an EMBL/GenBank/DDBJ whole genome shotgun (WGS) entry which is preliminary data.</text>
</comment>
<dbReference type="AlphaFoldDB" id="A0A498IA17"/>
<dbReference type="SUPFAM" id="SSF46785">
    <property type="entry name" value="Winged helix' DNA-binding domain"/>
    <property type="match status" value="1"/>
</dbReference>
<evidence type="ECO:0000256" key="2">
    <source>
        <dbReference type="ARBA" id="ARBA00022679"/>
    </source>
</evidence>
<feature type="domain" description="O-methyltransferase C-terminal" evidence="4">
    <location>
        <begin position="129"/>
        <end position="193"/>
    </location>
</feature>
<dbReference type="Pfam" id="PF00891">
    <property type="entry name" value="Methyltransf_2"/>
    <property type="match status" value="1"/>
</dbReference>
<evidence type="ECO:0000313" key="5">
    <source>
        <dbReference type="EMBL" id="RXH77963.1"/>
    </source>
</evidence>
<keyword evidence="3" id="KW-0949">S-adenosyl-L-methionine</keyword>
<name>A0A498IA17_MALDO</name>
<dbReference type="InterPro" id="IPR016461">
    <property type="entry name" value="COMT-like"/>
</dbReference>
<dbReference type="PROSITE" id="PS51683">
    <property type="entry name" value="SAM_OMT_II"/>
    <property type="match status" value="1"/>
</dbReference>
<sequence>MVQSSAQNGTTKKFQNRDEIENPFHLSCLYKISQKYKPAIQTNNQNSKRRKKQLKMSALMENMMLKAAIELGLQSIHNPDAPSILDRMLCLLSAYSVLTCSTIHANGKVIRVYGLAPISKYYIKNPDGSTLVDVGGGDGTILNMIISKHPAIKGINSDFPSVVKKSPSHLCTVHIARDMFVRIPKGDAIFMKALPDNYKIDSGGYGDQKALETSQSAKSLFLFDVVMG</sequence>
<proteinExistence type="predicted"/>
<gene>
    <name evidence="5" type="ORF">DVH24_039934</name>
</gene>
<dbReference type="InterPro" id="IPR036388">
    <property type="entry name" value="WH-like_DNA-bd_sf"/>
</dbReference>
<dbReference type="InterPro" id="IPR029063">
    <property type="entry name" value="SAM-dependent_MTases_sf"/>
</dbReference>
<dbReference type="GO" id="GO:0008171">
    <property type="term" value="F:O-methyltransferase activity"/>
    <property type="evidence" value="ECO:0007669"/>
    <property type="project" value="InterPro"/>
</dbReference>
<keyword evidence="6" id="KW-1185">Reference proteome</keyword>
<dbReference type="InterPro" id="IPR001077">
    <property type="entry name" value="COMT_C"/>
</dbReference>
<dbReference type="Proteomes" id="UP000290289">
    <property type="component" value="Chromosome 14"/>
</dbReference>
<dbReference type="GO" id="GO:0032259">
    <property type="term" value="P:methylation"/>
    <property type="evidence" value="ECO:0007669"/>
    <property type="project" value="UniProtKB-KW"/>
</dbReference>
<reference evidence="5 6" key="1">
    <citation type="submission" date="2018-10" db="EMBL/GenBank/DDBJ databases">
        <title>A high-quality apple genome assembly.</title>
        <authorList>
            <person name="Hu J."/>
        </authorList>
    </citation>
    <scope>NUCLEOTIDE SEQUENCE [LARGE SCALE GENOMIC DNA]</scope>
    <source>
        <strain evidence="6">cv. HFTH1</strain>
        <tissue evidence="5">Young leaf</tissue>
    </source>
</reference>
<keyword evidence="2" id="KW-0808">Transferase</keyword>
<evidence type="ECO:0000259" key="4">
    <source>
        <dbReference type="Pfam" id="PF00891"/>
    </source>
</evidence>
<dbReference type="Gene3D" id="1.10.10.10">
    <property type="entry name" value="Winged helix-like DNA-binding domain superfamily/Winged helix DNA-binding domain"/>
    <property type="match status" value="1"/>
</dbReference>
<evidence type="ECO:0000256" key="1">
    <source>
        <dbReference type="ARBA" id="ARBA00022603"/>
    </source>
</evidence>
<dbReference type="PANTHER" id="PTHR11746">
    <property type="entry name" value="O-METHYLTRANSFERASE"/>
    <property type="match status" value="1"/>
</dbReference>
<protein>
    <recommendedName>
        <fullName evidence="4">O-methyltransferase C-terminal domain-containing protein</fullName>
    </recommendedName>
</protein>